<dbReference type="InterPro" id="IPR004710">
    <property type="entry name" value="Bilac:Na_transpt"/>
</dbReference>
<feature type="transmembrane region" description="Helical" evidence="6">
    <location>
        <begin position="168"/>
        <end position="188"/>
    </location>
</feature>
<sequence length="319" mass="34512">MFDLFQQLSGWLTVIFVVLSMLNVGLTQDPRKLLQHLRDWQYLVRMLVANFLVVPGVMLLAVVMFEIPAPYSSALLIFSAAAGAPLLIKLTAQSDNDIGQGATIQMVHMAATVLLLPTLLPMLLDDTVSVGMWAIAQPLLLQMITPLIAGMILRTVAEKVAGAIQTPVARISNIALYGLLIFAVLGYLPQLIDAQLWGALLTGMAVLLIAFYVGYGTGQGRPAQSQLGALGTAQRNTAAALITSSQFDDPRVFLTVIMLNTLMMFLLLWLATRLGNDAKIAFLEPLEADMPGGVERPYSDDPAGGARLARKLRLRKPTS</sequence>
<evidence type="ECO:0000256" key="3">
    <source>
        <dbReference type="ARBA" id="ARBA00022989"/>
    </source>
</evidence>
<dbReference type="PANTHER" id="PTHR10361">
    <property type="entry name" value="SODIUM-BILE ACID COTRANSPORTER"/>
    <property type="match status" value="1"/>
</dbReference>
<organism evidence="7 8">
    <name type="scientific">Corynebacterium yudongzhengii</name>
    <dbReference type="NCBI Taxonomy" id="2080740"/>
    <lineage>
        <taxon>Bacteria</taxon>
        <taxon>Bacillati</taxon>
        <taxon>Actinomycetota</taxon>
        <taxon>Actinomycetes</taxon>
        <taxon>Mycobacteriales</taxon>
        <taxon>Corynebacteriaceae</taxon>
        <taxon>Corynebacterium</taxon>
    </lineage>
</organism>
<dbReference type="InterPro" id="IPR002657">
    <property type="entry name" value="BilAc:Na_symport/Acr3"/>
</dbReference>
<feature type="transmembrane region" description="Helical" evidence="6">
    <location>
        <begin position="130"/>
        <end position="156"/>
    </location>
</feature>
<dbReference type="Gene3D" id="1.20.1530.20">
    <property type="match status" value="1"/>
</dbReference>
<dbReference type="AlphaFoldDB" id="A0A2U1T4J8"/>
<dbReference type="KEGG" id="cyz:C3B44_00265"/>
<comment type="subcellular location">
    <subcellularLocation>
        <location evidence="1">Membrane</location>
        <topology evidence="1">Multi-pass membrane protein</topology>
    </subcellularLocation>
</comment>
<feature type="transmembrane region" description="Helical" evidence="6">
    <location>
        <begin position="47"/>
        <end position="65"/>
    </location>
</feature>
<evidence type="ECO:0000256" key="6">
    <source>
        <dbReference type="SAM" id="Phobius"/>
    </source>
</evidence>
<evidence type="ECO:0000313" key="7">
    <source>
        <dbReference type="EMBL" id="PWC00913.1"/>
    </source>
</evidence>
<dbReference type="PANTHER" id="PTHR10361:SF28">
    <property type="entry name" value="P3 PROTEIN-RELATED"/>
    <property type="match status" value="1"/>
</dbReference>
<evidence type="ECO:0000256" key="5">
    <source>
        <dbReference type="SAM" id="MobiDB-lite"/>
    </source>
</evidence>
<evidence type="ECO:0000256" key="1">
    <source>
        <dbReference type="ARBA" id="ARBA00004141"/>
    </source>
</evidence>
<feature type="transmembrane region" description="Helical" evidence="6">
    <location>
        <begin position="104"/>
        <end position="124"/>
    </location>
</feature>
<name>A0A2U1T4J8_9CORY</name>
<dbReference type="OrthoDB" id="481541at2"/>
<dbReference type="Proteomes" id="UP000244989">
    <property type="component" value="Unassembled WGS sequence"/>
</dbReference>
<protein>
    <submittedName>
        <fullName evidence="7">Sodium:proton symporter</fullName>
    </submittedName>
</protein>
<comment type="caution">
    <text evidence="7">The sequence shown here is derived from an EMBL/GenBank/DDBJ whole genome shotgun (WGS) entry which is preliminary data.</text>
</comment>
<reference evidence="8" key="1">
    <citation type="submission" date="2018-04" db="EMBL/GenBank/DDBJ databases">
        <authorList>
            <person name="Liu S."/>
            <person name="Wang Z."/>
            <person name="Li J."/>
        </authorList>
    </citation>
    <scope>NUCLEOTIDE SEQUENCE [LARGE SCALE GENOMIC DNA]</scope>
    <source>
        <strain evidence="8">2189</strain>
    </source>
</reference>
<dbReference type="EMBL" id="QEEZ01000025">
    <property type="protein sequence ID" value="PWC00913.1"/>
    <property type="molecule type" value="Genomic_DNA"/>
</dbReference>
<gene>
    <name evidence="7" type="ORF">DF222_10310</name>
</gene>
<dbReference type="Pfam" id="PF01758">
    <property type="entry name" value="SBF"/>
    <property type="match status" value="1"/>
</dbReference>
<accession>A0A2U1T4J8</accession>
<keyword evidence="2 6" id="KW-0812">Transmembrane</keyword>
<dbReference type="GO" id="GO:0016020">
    <property type="term" value="C:membrane"/>
    <property type="evidence" value="ECO:0007669"/>
    <property type="project" value="UniProtKB-SubCell"/>
</dbReference>
<dbReference type="RefSeq" id="WP_108430600.1">
    <property type="nucleotide sequence ID" value="NZ_CP026947.1"/>
</dbReference>
<feature type="region of interest" description="Disordered" evidence="5">
    <location>
        <begin position="293"/>
        <end position="319"/>
    </location>
</feature>
<keyword evidence="3 6" id="KW-1133">Transmembrane helix</keyword>
<dbReference type="InterPro" id="IPR038770">
    <property type="entry name" value="Na+/solute_symporter_sf"/>
</dbReference>
<keyword evidence="8" id="KW-1185">Reference proteome</keyword>
<feature type="transmembrane region" description="Helical" evidence="6">
    <location>
        <begin position="252"/>
        <end position="271"/>
    </location>
</feature>
<evidence type="ECO:0000256" key="2">
    <source>
        <dbReference type="ARBA" id="ARBA00022692"/>
    </source>
</evidence>
<keyword evidence="4 6" id="KW-0472">Membrane</keyword>
<feature type="transmembrane region" description="Helical" evidence="6">
    <location>
        <begin position="6"/>
        <end position="26"/>
    </location>
</feature>
<proteinExistence type="predicted"/>
<evidence type="ECO:0000256" key="4">
    <source>
        <dbReference type="ARBA" id="ARBA00023136"/>
    </source>
</evidence>
<feature type="compositionally biased region" description="Basic residues" evidence="5">
    <location>
        <begin position="308"/>
        <end position="319"/>
    </location>
</feature>
<feature type="transmembrane region" description="Helical" evidence="6">
    <location>
        <begin position="194"/>
        <end position="215"/>
    </location>
</feature>
<evidence type="ECO:0000313" key="8">
    <source>
        <dbReference type="Proteomes" id="UP000244989"/>
    </source>
</evidence>